<evidence type="ECO:0000256" key="2">
    <source>
        <dbReference type="ARBA" id="ARBA00022553"/>
    </source>
</evidence>
<dbReference type="Gene3D" id="3.40.50.12780">
    <property type="entry name" value="N-terminal domain of ligase-like"/>
    <property type="match status" value="1"/>
</dbReference>
<dbReference type="InterPro" id="IPR015943">
    <property type="entry name" value="WD40/YVTN_repeat-like_dom_sf"/>
</dbReference>
<dbReference type="InterPro" id="IPR045851">
    <property type="entry name" value="AMP-bd_C_sf"/>
</dbReference>
<keyword evidence="7" id="KW-1185">Reference proteome</keyword>
<dbReference type="InterPro" id="IPR052091">
    <property type="entry name" value="Beta-ala_Activ/Resist"/>
</dbReference>
<dbReference type="Gene3D" id="3.30.300.30">
    <property type="match status" value="1"/>
</dbReference>
<proteinExistence type="predicted"/>
<dbReference type="Pfam" id="PF13570">
    <property type="entry name" value="Beta-prop_ACSF4"/>
    <property type="match status" value="1"/>
</dbReference>
<feature type="domain" description="Carrier" evidence="4">
    <location>
        <begin position="541"/>
        <end position="585"/>
    </location>
</feature>
<dbReference type="AlphaFoldDB" id="A0AAN9Z8J5"/>
<name>A0AAN9Z8J5_9ORTH</name>
<keyword evidence="2" id="KW-0597">Phosphoprotein</keyword>
<comment type="caution">
    <text evidence="6">The sequence shown here is derived from an EMBL/GenBank/DDBJ whole genome shotgun (WGS) entry which is preliminary data.</text>
</comment>
<evidence type="ECO:0008006" key="8">
    <source>
        <dbReference type="Google" id="ProtNLM"/>
    </source>
</evidence>
<evidence type="ECO:0000313" key="7">
    <source>
        <dbReference type="Proteomes" id="UP001378592"/>
    </source>
</evidence>
<dbReference type="InterPro" id="IPR011047">
    <property type="entry name" value="Quinoprotein_ADH-like_sf"/>
</dbReference>
<evidence type="ECO:0000256" key="1">
    <source>
        <dbReference type="ARBA" id="ARBA00022450"/>
    </source>
</evidence>
<feature type="domain" description="Pyrrolo-quinoline quinone repeat" evidence="5">
    <location>
        <begin position="745"/>
        <end position="1089"/>
    </location>
</feature>
<protein>
    <recommendedName>
        <fullName evidence="8">Beta-alanine-activating enzyme</fullName>
    </recommendedName>
</protein>
<dbReference type="SMART" id="SM00564">
    <property type="entry name" value="PQQ"/>
    <property type="match status" value="4"/>
</dbReference>
<dbReference type="InterPro" id="IPR002372">
    <property type="entry name" value="PQQ_rpt_dom"/>
</dbReference>
<dbReference type="Proteomes" id="UP001378592">
    <property type="component" value="Unassembled WGS sequence"/>
</dbReference>
<dbReference type="Gene3D" id="2.130.10.10">
    <property type="entry name" value="YVTN repeat-like/Quinoprotein amine dehydrogenase"/>
    <property type="match status" value="2"/>
</dbReference>
<reference evidence="6 7" key="1">
    <citation type="submission" date="2024-03" db="EMBL/GenBank/DDBJ databases">
        <title>The genome assembly and annotation of the cricket Gryllus longicercus Weissman &amp; Gray.</title>
        <authorList>
            <person name="Szrajer S."/>
            <person name="Gray D."/>
            <person name="Ylla G."/>
        </authorList>
    </citation>
    <scope>NUCLEOTIDE SEQUENCE [LARGE SCALE GENOMIC DNA]</scope>
    <source>
        <strain evidence="6">DAG 2021-001</strain>
        <tissue evidence="6">Whole body minus gut</tissue>
    </source>
</reference>
<evidence type="ECO:0000259" key="4">
    <source>
        <dbReference type="Pfam" id="PF00550"/>
    </source>
</evidence>
<dbReference type="InterPro" id="IPR042099">
    <property type="entry name" value="ANL_N_sf"/>
</dbReference>
<dbReference type="PANTHER" id="PTHR44394:SF1">
    <property type="entry name" value="BETA-ALANINE-ACTIVATING ENZYME"/>
    <property type="match status" value="1"/>
</dbReference>
<gene>
    <name evidence="6" type="ORF">R5R35_000620</name>
</gene>
<dbReference type="Pfam" id="PF00501">
    <property type="entry name" value="AMP-binding"/>
    <property type="match status" value="1"/>
</dbReference>
<dbReference type="InterPro" id="IPR018391">
    <property type="entry name" value="PQQ_b-propeller_rpt"/>
</dbReference>
<feature type="domain" description="AMP-dependent synthetase/ligase" evidence="3">
    <location>
        <begin position="13"/>
        <end position="386"/>
    </location>
</feature>
<dbReference type="InterPro" id="IPR006162">
    <property type="entry name" value="Ppantetheine_attach_site"/>
</dbReference>
<organism evidence="6 7">
    <name type="scientific">Gryllus longicercus</name>
    <dbReference type="NCBI Taxonomy" id="2509291"/>
    <lineage>
        <taxon>Eukaryota</taxon>
        <taxon>Metazoa</taxon>
        <taxon>Ecdysozoa</taxon>
        <taxon>Arthropoda</taxon>
        <taxon>Hexapoda</taxon>
        <taxon>Insecta</taxon>
        <taxon>Pterygota</taxon>
        <taxon>Neoptera</taxon>
        <taxon>Polyneoptera</taxon>
        <taxon>Orthoptera</taxon>
        <taxon>Ensifera</taxon>
        <taxon>Gryllidea</taxon>
        <taxon>Grylloidea</taxon>
        <taxon>Gryllidae</taxon>
        <taxon>Gryllinae</taxon>
        <taxon>Gryllus</taxon>
    </lineage>
</organism>
<evidence type="ECO:0000259" key="5">
    <source>
        <dbReference type="Pfam" id="PF13570"/>
    </source>
</evidence>
<dbReference type="PROSITE" id="PS00012">
    <property type="entry name" value="PHOSPHOPANTETHEINE"/>
    <property type="match status" value="1"/>
</dbReference>
<dbReference type="EMBL" id="JAZDUA010000098">
    <property type="protein sequence ID" value="KAK7868216.1"/>
    <property type="molecule type" value="Genomic_DNA"/>
</dbReference>
<dbReference type="InterPro" id="IPR000873">
    <property type="entry name" value="AMP-dep_synth/lig_dom"/>
</dbReference>
<dbReference type="SUPFAM" id="SSF50998">
    <property type="entry name" value="Quinoprotein alcohol dehydrogenase-like"/>
    <property type="match status" value="1"/>
</dbReference>
<evidence type="ECO:0000313" key="6">
    <source>
        <dbReference type="EMBL" id="KAK7868216.1"/>
    </source>
</evidence>
<sequence>MSSESLYKIFDVNLKQFGENCAAIFNDGKNVKKATYNQIAIESRRVSLCLRELCADGFVGLFVEQDLSFPSLILGILRNNLPFTCIDIQDSQDKVLYLLRYLCVKWVFTESSCIHAKNVLHNNGTKIKTIYLHNNSYSIWHINKNPAPENKIIPHSPTFHLAYAIQTSGSTGEPKIIYVPHQSIVPNILDIRDLLHIHHSDIIYLASPLTFDPSVVELFVPLCCGAAVLIVPSKVKVSPSVLLEILFPTNHDFYSGTSILQITPSSFSRWNAYDIQTRILSRKTTLKKLLFGGEPCPNISVLNSWKATDNLTEIYNVYGVTEVSCWATIERVDFSQNWNQFGQSEINKQATLAVPLGSPLSKTVLQVKNDCGDQIFNGEGELFIGSSERICLINEEVLENLTPPVFRATGDFVKIDNSCNHIMFLGRKNRIIKRWGHRVCLGNVEMVLSRHVDVEKCSCVWHQEKNILAVAVIWRDKEEIQDLRLYGVNHLHKAEVPDQIVTVKELPLTNHGKIDYEKLLTIILHKNDKITNKDIPNSSHILEAWRSIVGREPMLSEKFMSSGGNSILAIQLTTELERIFGERIRNKLMNMLLNNSSVMEIEMFLLGNENKSEAGIALDISCRKSSILNNKEKNNSNKDFFSSIEPHEYSLLSAEEILHPSTSSSKRRKLISDSPVDLKHEKILTHKNHSCNITKESACSQTQHEELLMKICCRGTTFEKEPHFDTWIPKEGNRLPLHLNWKFDMQKCVDASPCYLKFAKRSCVIVGSHSHQLVVLECPGGELISQCLLPDRIESSVCPSSCGKYGVVGCYNGCVYCISLAKGDIIWSFPTNDMVKSTPMLCLGNTAVVVGSYDSNLYCIAMEDGKQIWNISPSTSGIYASACISNNNCMVYIATLDGTCVSLSEKTGKLQWKKNVSSPVFSSPALVHSSQGVIFTEVIGIVHCFSAINGDKMWQFKANGQVFSSFSVTHDYHNLHELLVFGSHDKNVYCLKWDENASNVSLKWKKELDSAIFATPFIYKVREELNSTSTIINTYVITAASKGFVYVMNAEDGSIKCLSSLPNEIFSSPIVCDGQVLVGCRDNYLYNYSI</sequence>
<dbReference type="SUPFAM" id="SSF56801">
    <property type="entry name" value="Acetyl-CoA synthetase-like"/>
    <property type="match status" value="1"/>
</dbReference>
<evidence type="ECO:0000259" key="3">
    <source>
        <dbReference type="Pfam" id="PF00501"/>
    </source>
</evidence>
<dbReference type="PANTHER" id="PTHR44394">
    <property type="entry name" value="BETA-ALANINE-ACTIVATING ENZYME"/>
    <property type="match status" value="1"/>
</dbReference>
<accession>A0AAN9Z8J5</accession>
<keyword evidence="1" id="KW-0596">Phosphopantetheine</keyword>
<dbReference type="Pfam" id="PF00550">
    <property type="entry name" value="PP-binding"/>
    <property type="match status" value="1"/>
</dbReference>
<dbReference type="InterPro" id="IPR009081">
    <property type="entry name" value="PP-bd_ACP"/>
</dbReference>
<dbReference type="GO" id="GO:0043041">
    <property type="term" value="P:amino acid activation for nonribosomal peptide biosynthetic process"/>
    <property type="evidence" value="ECO:0007669"/>
    <property type="project" value="TreeGrafter"/>
</dbReference>